<dbReference type="Proteomes" id="UP000615446">
    <property type="component" value="Unassembled WGS sequence"/>
</dbReference>
<keyword evidence="1" id="KW-0067">ATP-binding</keyword>
<dbReference type="OrthoDB" id="2449435at2759"/>
<name>A0A8H3LXX5_9GLOM</name>
<reference evidence="1" key="1">
    <citation type="submission" date="2019-10" db="EMBL/GenBank/DDBJ databases">
        <title>Conservation and host-specific expression of non-tandemly repeated heterogenous ribosome RNA gene in arbuscular mycorrhizal fungi.</title>
        <authorList>
            <person name="Maeda T."/>
            <person name="Kobayashi Y."/>
            <person name="Nakagawa T."/>
            <person name="Ezawa T."/>
            <person name="Yamaguchi K."/>
            <person name="Bino T."/>
            <person name="Nishimoto Y."/>
            <person name="Shigenobu S."/>
            <person name="Kawaguchi M."/>
        </authorList>
    </citation>
    <scope>NUCLEOTIDE SEQUENCE</scope>
    <source>
        <strain evidence="1">HR1</strain>
    </source>
</reference>
<dbReference type="GO" id="GO:0004386">
    <property type="term" value="F:helicase activity"/>
    <property type="evidence" value="ECO:0007669"/>
    <property type="project" value="UniProtKB-KW"/>
</dbReference>
<evidence type="ECO:0000313" key="2">
    <source>
        <dbReference type="Proteomes" id="UP000615446"/>
    </source>
</evidence>
<gene>
    <name evidence="1" type="ORF">RCL2_002176300</name>
</gene>
<keyword evidence="1" id="KW-0378">Hydrolase</keyword>
<dbReference type="AlphaFoldDB" id="A0A8H3LXX5"/>
<dbReference type="EMBL" id="BLAL01000239">
    <property type="protein sequence ID" value="GES95072.1"/>
    <property type="molecule type" value="Genomic_DNA"/>
</dbReference>
<accession>A0A8H3LXX5</accession>
<keyword evidence="1" id="KW-0547">Nucleotide-binding</keyword>
<proteinExistence type="predicted"/>
<keyword evidence="1" id="KW-0347">Helicase</keyword>
<comment type="caution">
    <text evidence="1">The sequence shown here is derived from an EMBL/GenBank/DDBJ whole genome shotgun (WGS) entry which is preliminary data.</text>
</comment>
<evidence type="ECO:0000313" key="1">
    <source>
        <dbReference type="EMBL" id="GES95072.1"/>
    </source>
</evidence>
<organism evidence="1 2">
    <name type="scientific">Rhizophagus clarus</name>
    <dbReference type="NCBI Taxonomy" id="94130"/>
    <lineage>
        <taxon>Eukaryota</taxon>
        <taxon>Fungi</taxon>
        <taxon>Fungi incertae sedis</taxon>
        <taxon>Mucoromycota</taxon>
        <taxon>Glomeromycotina</taxon>
        <taxon>Glomeromycetes</taxon>
        <taxon>Glomerales</taxon>
        <taxon>Glomeraceae</taxon>
        <taxon>Rhizophagus</taxon>
    </lineage>
</organism>
<protein>
    <submittedName>
        <fullName evidence="1">ATP-dependent DNA helicase Pif1</fullName>
    </submittedName>
</protein>
<sequence>MNTSVSEDVKAFIIKNIDLLPREIYKRLVERGLNTNIRQKQIHFWWVELESPKAFGFLTESQFLICQIGIDATYNTNNLKFELYVIQAEIDGGMGFPLVSIEKIRGLEPNFLITDKDFAQISAACFIWKNVKIQLCLWHIKKAVSTRLSSSKNLQVNYNGLLVQQKFSFIDPSFKPALTKDKRCFCPKELRSLVWSFMNKHLHQHPMIPITDGQFLSSNVIWTMAV</sequence>